<protein>
    <recommendedName>
        <fullName evidence="11">Penicillin-binding protein activator</fullName>
    </recommendedName>
</protein>
<feature type="compositionally biased region" description="Low complexity" evidence="8">
    <location>
        <begin position="307"/>
        <end position="340"/>
    </location>
</feature>
<dbReference type="eggNOG" id="COG3107">
    <property type="taxonomic scope" value="Bacteria"/>
</dbReference>
<dbReference type="GO" id="GO:0008360">
    <property type="term" value="P:regulation of cell shape"/>
    <property type="evidence" value="ECO:0007669"/>
    <property type="project" value="UniProtKB-KW"/>
</dbReference>
<reference evidence="9 10" key="1">
    <citation type="submission" date="2014-06" db="EMBL/GenBank/DDBJ databases">
        <title>Whole Genome Sequences of Three Symbiotic Endozoicomonas Bacteria.</title>
        <authorList>
            <person name="Neave M.J."/>
            <person name="Apprill A."/>
            <person name="Voolstra C.R."/>
        </authorList>
    </citation>
    <scope>NUCLEOTIDE SEQUENCE [LARGE SCALE GENOMIC DNA]</scope>
    <source>
        <strain evidence="9 10">LMG 24815</strain>
    </source>
</reference>
<dbReference type="InterPro" id="IPR028082">
    <property type="entry name" value="Peripla_BP_I"/>
</dbReference>
<dbReference type="CDD" id="cd06339">
    <property type="entry name" value="PBP1_YraM_LppC_lipoprotein-like"/>
    <property type="match status" value="1"/>
</dbReference>
<dbReference type="Proteomes" id="UP000028006">
    <property type="component" value="Unassembled WGS sequence"/>
</dbReference>
<evidence type="ECO:0000256" key="4">
    <source>
        <dbReference type="ARBA" id="ARBA00023136"/>
    </source>
</evidence>
<dbReference type="PANTHER" id="PTHR38038">
    <property type="entry name" value="PENICILLIN-BINDING PROTEIN ACTIVATOR LPOA"/>
    <property type="match status" value="1"/>
</dbReference>
<evidence type="ECO:0000256" key="8">
    <source>
        <dbReference type="SAM" id="MobiDB-lite"/>
    </source>
</evidence>
<dbReference type="GO" id="GO:0031241">
    <property type="term" value="C:periplasmic side of cell outer membrane"/>
    <property type="evidence" value="ECO:0007669"/>
    <property type="project" value="TreeGrafter"/>
</dbReference>
<comment type="caution">
    <text evidence="9">The sequence shown here is derived from an EMBL/GenBank/DDBJ whole genome shotgun (WGS) entry which is preliminary data.</text>
</comment>
<keyword evidence="2" id="KW-0133">Cell shape</keyword>
<evidence type="ECO:0000256" key="3">
    <source>
        <dbReference type="ARBA" id="ARBA00022984"/>
    </source>
</evidence>
<dbReference type="GO" id="GO:0009252">
    <property type="term" value="P:peptidoglycan biosynthetic process"/>
    <property type="evidence" value="ECO:0007669"/>
    <property type="project" value="UniProtKB-KW"/>
</dbReference>
<evidence type="ECO:0008006" key="11">
    <source>
        <dbReference type="Google" id="ProtNLM"/>
    </source>
</evidence>
<keyword evidence="6" id="KW-0998">Cell outer membrane</keyword>
<dbReference type="Gene3D" id="1.25.40.650">
    <property type="match status" value="1"/>
</dbReference>
<organism evidence="9 10">
    <name type="scientific">Endozoicomonas montiporae</name>
    <dbReference type="NCBI Taxonomy" id="1027273"/>
    <lineage>
        <taxon>Bacteria</taxon>
        <taxon>Pseudomonadati</taxon>
        <taxon>Pseudomonadota</taxon>
        <taxon>Gammaproteobacteria</taxon>
        <taxon>Oceanospirillales</taxon>
        <taxon>Endozoicomonadaceae</taxon>
        <taxon>Endozoicomonas</taxon>
    </lineage>
</organism>
<name>A0A081N625_9GAMM</name>
<dbReference type="InterPro" id="IPR011990">
    <property type="entry name" value="TPR-like_helical_dom_sf"/>
</dbReference>
<dbReference type="InterPro" id="IPR007443">
    <property type="entry name" value="LpoA"/>
</dbReference>
<dbReference type="GO" id="GO:0030234">
    <property type="term" value="F:enzyme regulator activity"/>
    <property type="evidence" value="ECO:0007669"/>
    <property type="project" value="TreeGrafter"/>
</dbReference>
<evidence type="ECO:0000256" key="1">
    <source>
        <dbReference type="ARBA" id="ARBA00022729"/>
    </source>
</evidence>
<keyword evidence="5" id="KW-0564">Palmitate</keyword>
<evidence type="ECO:0000256" key="2">
    <source>
        <dbReference type="ARBA" id="ARBA00022960"/>
    </source>
</evidence>
<keyword evidence="7" id="KW-0449">Lipoprotein</keyword>
<keyword evidence="10" id="KW-1185">Reference proteome</keyword>
<keyword evidence="4" id="KW-0472">Membrane</keyword>
<dbReference type="Gene3D" id="3.40.50.2300">
    <property type="match status" value="2"/>
</dbReference>
<proteinExistence type="predicted"/>
<dbReference type="Pfam" id="PF04348">
    <property type="entry name" value="LppC"/>
    <property type="match status" value="2"/>
</dbReference>
<dbReference type="PANTHER" id="PTHR38038:SF1">
    <property type="entry name" value="PENICILLIN-BINDING PROTEIN ACTIVATOR LPOA"/>
    <property type="match status" value="1"/>
</dbReference>
<sequence>MFDLLKRPLCLSALINNEDFMRDNPSRLRPITALIITAILAGCSSQPPQQVIQQPLPTVDTTPRTADQLLVQAERASFPQSAELKITAAEQLLTEQSYRAQNILESIPYDELPSDLQARLSLLRAEIAEHSGQNWEVFHWLDREPVINSTDPGLISRSHILRAKAFNRYGEYLAALDEWLSAMPNLQPEQQEPLYHDFWATLLHTPHERLMSLNAQTRDNNLKGWLELAMIYSPGKALDRQLENLTQWQNHWSDHPARKFLPDNLDSLTAEAVRHPQKIALLLPTSGPLATAGKSVRDGFMAAYYSSNKNSSNKNSSNKNSSNKNSSNKNSSNNNATSSNTGEQSIPEVLFFDTYKADIVQLAEQARDSGAELIVGPLDKSNVIRLKQSPPEGVTILALNYADTGSEDNPTQPAKGPSTDGFYQFGLSTEDEARLAAQRGILDGHRRALIFTSNASWSQRAVESFTNEWKKLEGEVAGISQFDNKTEYSKLAGEALLVNNSQQRARQISRLLRQQIGFEPRRRQDIDMIFMATSPEEARQIKPALAYQYAGNVPAYATSNAYSGQTNRSRDQDLNFLRVPIMPWNAPGKSSSLKQSITGTWPTARGQYGSLFALGADSYNLHPRLQQLRSLSGSRIDGLTGWLSIDDHGRVSRELSWQIFRNGQLTPLPIPVQNTDVLASQSSE</sequence>
<dbReference type="Gene3D" id="1.25.40.10">
    <property type="entry name" value="Tetratricopeptide repeat domain"/>
    <property type="match status" value="1"/>
</dbReference>
<evidence type="ECO:0000256" key="5">
    <source>
        <dbReference type="ARBA" id="ARBA00023139"/>
    </source>
</evidence>
<accession>A0A081N625</accession>
<evidence type="ECO:0000256" key="6">
    <source>
        <dbReference type="ARBA" id="ARBA00023237"/>
    </source>
</evidence>
<gene>
    <name evidence="9" type="ORF">GZ77_16745</name>
</gene>
<evidence type="ECO:0000256" key="7">
    <source>
        <dbReference type="ARBA" id="ARBA00023288"/>
    </source>
</evidence>
<keyword evidence="3" id="KW-0573">Peptidoglycan synthesis</keyword>
<feature type="region of interest" description="Disordered" evidence="8">
    <location>
        <begin position="307"/>
        <end position="342"/>
    </location>
</feature>
<dbReference type="EMBL" id="JOKG01000003">
    <property type="protein sequence ID" value="KEQ13898.1"/>
    <property type="molecule type" value="Genomic_DNA"/>
</dbReference>
<dbReference type="SUPFAM" id="SSF53822">
    <property type="entry name" value="Periplasmic binding protein-like I"/>
    <property type="match status" value="1"/>
</dbReference>
<evidence type="ECO:0000313" key="10">
    <source>
        <dbReference type="Proteomes" id="UP000028006"/>
    </source>
</evidence>
<evidence type="ECO:0000313" key="9">
    <source>
        <dbReference type="EMBL" id="KEQ13898.1"/>
    </source>
</evidence>
<dbReference type="AlphaFoldDB" id="A0A081N625"/>
<keyword evidence="1" id="KW-0732">Signal</keyword>